<dbReference type="EMBL" id="QVLV01000005">
    <property type="protein sequence ID" value="RGE61790.1"/>
    <property type="molecule type" value="Genomic_DNA"/>
</dbReference>
<dbReference type="SUPFAM" id="SSF51126">
    <property type="entry name" value="Pectin lyase-like"/>
    <property type="match status" value="2"/>
</dbReference>
<reference evidence="3" key="1">
    <citation type="submission" date="2018-08" db="EMBL/GenBank/DDBJ databases">
        <title>A genome reference for cultivated species of the human gut microbiota.</title>
        <authorList>
            <person name="Zou Y."/>
            <person name="Xue W."/>
            <person name="Luo G."/>
        </authorList>
    </citation>
    <scope>NUCLEOTIDE SEQUENCE [LARGE SCALE GENOMIC DNA]</scope>
    <source>
        <strain evidence="3">TF05-5AC</strain>
    </source>
</reference>
<keyword evidence="4" id="KW-1185">Reference proteome</keyword>
<dbReference type="InterPro" id="IPR006626">
    <property type="entry name" value="PbH1"/>
</dbReference>
<name>A0A3E3I716_9FIRM</name>
<dbReference type="PANTHER" id="PTHR11319">
    <property type="entry name" value="G PROTEIN-COUPLED RECEPTOR-RELATED"/>
    <property type="match status" value="1"/>
</dbReference>
<evidence type="ECO:0000313" key="3">
    <source>
        <dbReference type="EMBL" id="RGE61790.1"/>
    </source>
</evidence>
<dbReference type="AlphaFoldDB" id="A0A3E3I716"/>
<proteinExistence type="predicted"/>
<dbReference type="GeneID" id="97987127"/>
<evidence type="ECO:0000256" key="2">
    <source>
        <dbReference type="SAM" id="MobiDB-lite"/>
    </source>
</evidence>
<sequence length="877" mass="89914">MAQVSNESELSAALAGTDPSIQLTADIPVTNQLEVGRDVTISSLFPDVFALTKAAGHSQNLFRVASGASLHLNNIILDGDMASHPASDSANRSLICVNGGSLYLEDGCILRNNYSAAEGGGVCLQAAPTLANLLVMNGNSRITGCVSKTSGGAAAMFPGTSNDRMEFSDHAVIANNSAANGGGICCHSLTSGAGISLTIGDEVRITGNSASSSGGGIFFSGYRGGGAASSLLKLTGSMLLAGNSAYHGGGVYFYSANAGDRLEISTTSPISANRASNNGGAVCLTAVLQPVSISIDGTVFRENTAGTGGMLYLLSDAGFSLSAQNSSLIKNTATTDASGSGGGLWLQNRSLAHPSEIHLQSCLLEGNQASASGGAIALYAGLSACSFTAADSSFLSNRSSGSGGAILLGSEAETFFLSDGCRFAENEAGNSGGAIYYSNGSTGTVRFINSRLLTNTAGYEGGALRLFSGSGTLDTSVENSTFSGNTAINSSGGAIWNGGGGASLLITDASSITNNTCHIGNGGGIYCNTANGTLTLQGKVLVQNNRADAKENGFGGHGGGICCIPGRLLIRPGTDISGNSALQSGGGVSLAEGSMLDMSGGSIHSNTARRQGGGLWNHGGSTAILTGGDIFLNQAGVGGGIYNDIGSQVYKLNQASLGKGGENRASSYAPGIYNNGEFYIEGLRDITNGFYIEDRDAVVFLQGGLDSGSVIQLDNSGYVSPNPEGEPVIAGEGTPPHTTLTQQDADAFRKPPQDFDGWEIRLNGNQTQVWLIPIVYAIRYENLEGSSHPNPESYTAVSPDIRLLPPGERTGFRFSGWYNAPGGGRQVTVIPQGSTGDITLYARWVRRRPHPPHRANRICKPQNPSCHTPDGPDTSCI</sequence>
<dbReference type="Pfam" id="PF09479">
    <property type="entry name" value="Flg_new"/>
    <property type="match status" value="1"/>
</dbReference>
<dbReference type="InterPro" id="IPR011050">
    <property type="entry name" value="Pectin_lyase_fold/virulence"/>
</dbReference>
<comment type="caution">
    <text evidence="3">The sequence shown here is derived from an EMBL/GenBank/DDBJ whole genome shotgun (WGS) entry which is preliminary data.</text>
</comment>
<dbReference type="Proteomes" id="UP000260812">
    <property type="component" value="Unassembled WGS sequence"/>
</dbReference>
<dbReference type="NCBIfam" id="TIGR02543">
    <property type="entry name" value="List_Bact_rpt"/>
    <property type="match status" value="1"/>
</dbReference>
<dbReference type="Gene3D" id="2.60.40.4270">
    <property type="entry name" value="Listeria-Bacteroides repeat domain"/>
    <property type="match status" value="1"/>
</dbReference>
<dbReference type="RefSeq" id="WP_117544380.1">
    <property type="nucleotide sequence ID" value="NZ_JBKUNB010000014.1"/>
</dbReference>
<organism evidence="3 4">
    <name type="scientific">Eisenbergiella massiliensis</name>
    <dbReference type="NCBI Taxonomy" id="1720294"/>
    <lineage>
        <taxon>Bacteria</taxon>
        <taxon>Bacillati</taxon>
        <taxon>Bacillota</taxon>
        <taxon>Clostridia</taxon>
        <taxon>Lachnospirales</taxon>
        <taxon>Lachnospiraceae</taxon>
        <taxon>Eisenbergiella</taxon>
    </lineage>
</organism>
<dbReference type="PANTHER" id="PTHR11319:SF35">
    <property type="entry name" value="OUTER MEMBRANE PROTEIN PMPC-RELATED"/>
    <property type="match status" value="1"/>
</dbReference>
<comment type="subcellular location">
    <subcellularLocation>
        <location evidence="1">Cell envelope</location>
    </subcellularLocation>
</comment>
<evidence type="ECO:0000313" key="4">
    <source>
        <dbReference type="Proteomes" id="UP000260812"/>
    </source>
</evidence>
<protein>
    <submittedName>
        <fullName evidence="3">Uncharacterized protein</fullName>
    </submittedName>
</protein>
<dbReference type="SMART" id="SM00710">
    <property type="entry name" value="PbH1"/>
    <property type="match status" value="8"/>
</dbReference>
<dbReference type="InterPro" id="IPR013378">
    <property type="entry name" value="InlB-like_B-rpt"/>
</dbReference>
<gene>
    <name evidence="3" type="ORF">DXC51_09610</name>
</gene>
<feature type="region of interest" description="Disordered" evidence="2">
    <location>
        <begin position="852"/>
        <end position="877"/>
    </location>
</feature>
<accession>A0A3E3I716</accession>
<evidence type="ECO:0000256" key="1">
    <source>
        <dbReference type="ARBA" id="ARBA00004196"/>
    </source>
</evidence>
<dbReference type="InterPro" id="IPR042229">
    <property type="entry name" value="Listeria/Bacterioides_rpt_sf"/>
</dbReference>
<dbReference type="GO" id="GO:0030313">
    <property type="term" value="C:cell envelope"/>
    <property type="evidence" value="ECO:0007669"/>
    <property type="project" value="UniProtKB-SubCell"/>
</dbReference>